<evidence type="ECO:0000313" key="3">
    <source>
        <dbReference type="Proteomes" id="UP000317778"/>
    </source>
</evidence>
<dbReference type="InterPro" id="IPR023473">
    <property type="entry name" value="AMMECR1"/>
</dbReference>
<dbReference type="EMBL" id="NJBO01000001">
    <property type="protein sequence ID" value="TKJ44374.1"/>
    <property type="molecule type" value="Genomic_DNA"/>
</dbReference>
<dbReference type="HAMAP" id="MF_00645">
    <property type="entry name" value="AMMECR1"/>
    <property type="match status" value="1"/>
</dbReference>
<dbReference type="InterPro" id="IPR027485">
    <property type="entry name" value="AMMECR1_N"/>
</dbReference>
<proteinExistence type="inferred from homology"/>
<accession>A0A532VAY8</accession>
<dbReference type="Proteomes" id="UP000317778">
    <property type="component" value="Unassembled WGS sequence"/>
</dbReference>
<dbReference type="Gene3D" id="3.30.700.20">
    <property type="entry name" value="Hypothetical protein ph0010, domain 1"/>
    <property type="match status" value="1"/>
</dbReference>
<dbReference type="Pfam" id="PF01871">
    <property type="entry name" value="AMMECR1"/>
    <property type="match status" value="1"/>
</dbReference>
<name>A0A532VAY8_UNCT6</name>
<dbReference type="NCBIfam" id="TIGR00296">
    <property type="entry name" value="TIGR00296 family protein"/>
    <property type="match status" value="1"/>
</dbReference>
<dbReference type="InterPro" id="IPR036071">
    <property type="entry name" value="AMMECR1_dom_sf"/>
</dbReference>
<organism evidence="2 3">
    <name type="scientific">candidate division TA06 bacterium B3_TA06</name>
    <dbReference type="NCBI Taxonomy" id="2012487"/>
    <lineage>
        <taxon>Bacteria</taxon>
        <taxon>Bacteria division TA06</taxon>
    </lineage>
</organism>
<evidence type="ECO:0000259" key="1">
    <source>
        <dbReference type="PROSITE" id="PS51112"/>
    </source>
</evidence>
<dbReference type="PROSITE" id="PS51112">
    <property type="entry name" value="AMMECR1"/>
    <property type="match status" value="1"/>
</dbReference>
<dbReference type="AlphaFoldDB" id="A0A532VAY8"/>
<dbReference type="Gene3D" id="3.30.1490.150">
    <property type="entry name" value="Hypothetical protein ph0010, domain 2"/>
    <property type="match status" value="1"/>
</dbReference>
<gene>
    <name evidence="2" type="ORF">CEE36_01125</name>
</gene>
<dbReference type="PANTHER" id="PTHR13016">
    <property type="entry name" value="AMMECR1 HOMOLOG"/>
    <property type="match status" value="1"/>
</dbReference>
<sequence>MELEDELTTEERAELLHIARKAIKEKLEGRTWNPEEPLTERLARVQGAFVTLHEEGMLRGCIGYICGLKPLYLTIAEMARSAAFGDPRFMPLEPQEFAKIEIEITVLSPLQKIDNPEIVEVGKHGLVVRQGPYQGVLLPQVPVEQGWDRETFLEHTCMKAGLPRSCWKDEGTELFCFTGEVFGEKD</sequence>
<protein>
    <submittedName>
        <fullName evidence="2">AMMECR1 domain-containing protein</fullName>
    </submittedName>
</protein>
<dbReference type="InterPro" id="IPR002733">
    <property type="entry name" value="AMMECR1_domain"/>
</dbReference>
<dbReference type="NCBIfam" id="TIGR04335">
    <property type="entry name" value="AmmeMemoSam_A"/>
    <property type="match status" value="1"/>
</dbReference>
<dbReference type="InterPro" id="IPR027623">
    <property type="entry name" value="AmmeMemoSam_A"/>
</dbReference>
<evidence type="ECO:0000313" key="2">
    <source>
        <dbReference type="EMBL" id="TKJ44374.1"/>
    </source>
</evidence>
<dbReference type="SUPFAM" id="SSF143447">
    <property type="entry name" value="AMMECR1-like"/>
    <property type="match status" value="1"/>
</dbReference>
<dbReference type="InterPro" id="IPR023472">
    <property type="entry name" value="Uncharacterised_MJ0810"/>
</dbReference>
<comment type="caution">
    <text evidence="2">The sequence shown here is derived from an EMBL/GenBank/DDBJ whole genome shotgun (WGS) entry which is preliminary data.</text>
</comment>
<reference evidence="2 3" key="1">
    <citation type="submission" date="2017-06" db="EMBL/GenBank/DDBJ databases">
        <title>Novel microbial phyla capable of carbon fixation and sulfur reduction in deep-sea sediments.</title>
        <authorList>
            <person name="Huang J."/>
            <person name="Baker B."/>
            <person name="Wang Y."/>
        </authorList>
    </citation>
    <scope>NUCLEOTIDE SEQUENCE [LARGE SCALE GENOMIC DNA]</scope>
    <source>
        <strain evidence="2">B3_TA06</strain>
    </source>
</reference>
<feature type="domain" description="AMMECR1" evidence="1">
    <location>
        <begin position="10"/>
        <end position="186"/>
    </location>
</feature>
<dbReference type="PANTHER" id="PTHR13016:SF0">
    <property type="entry name" value="AMME SYNDROME CANDIDATE GENE 1 PROTEIN"/>
    <property type="match status" value="1"/>
</dbReference>